<feature type="coiled-coil region" evidence="1">
    <location>
        <begin position="38"/>
        <end position="65"/>
    </location>
</feature>
<dbReference type="InterPro" id="IPR036162">
    <property type="entry name" value="Resolvase-like_N_sf"/>
</dbReference>
<dbReference type="Gene3D" id="3.40.50.1390">
    <property type="entry name" value="Resolvase, N-terminal catalytic domain"/>
    <property type="match status" value="1"/>
</dbReference>
<dbReference type="RefSeq" id="WP_092914280.1">
    <property type="nucleotide sequence ID" value="NZ_FOXB01000070.1"/>
</dbReference>
<evidence type="ECO:0000256" key="1">
    <source>
        <dbReference type="SAM" id="Coils"/>
    </source>
</evidence>
<dbReference type="SUPFAM" id="SSF53041">
    <property type="entry name" value="Resolvase-like"/>
    <property type="match status" value="1"/>
</dbReference>
<dbReference type="PROSITE" id="PS51736">
    <property type="entry name" value="RECOMBINASES_3"/>
    <property type="match status" value="1"/>
</dbReference>
<dbReference type="SMART" id="SM00857">
    <property type="entry name" value="Resolvase"/>
    <property type="match status" value="1"/>
</dbReference>
<keyword evidence="1" id="KW-0175">Coiled coil</keyword>
<protein>
    <submittedName>
        <fullName evidence="3">Site-specific DNA recombinase</fullName>
    </submittedName>
</protein>
<keyword evidence="4" id="KW-1185">Reference proteome</keyword>
<dbReference type="PANTHER" id="PTHR30461">
    <property type="entry name" value="DNA-INVERTASE FROM LAMBDOID PROPHAGE"/>
    <property type="match status" value="1"/>
</dbReference>
<dbReference type="CDD" id="cd03768">
    <property type="entry name" value="SR_ResInv"/>
    <property type="match status" value="1"/>
</dbReference>
<dbReference type="GO" id="GO:0000150">
    <property type="term" value="F:DNA strand exchange activity"/>
    <property type="evidence" value="ECO:0007669"/>
    <property type="project" value="InterPro"/>
</dbReference>
<feature type="domain" description="Resolvase/invertase-type recombinase catalytic" evidence="2">
    <location>
        <begin position="1"/>
        <end position="143"/>
    </location>
</feature>
<dbReference type="PANTHER" id="PTHR30461:SF19">
    <property type="entry name" value="SITE-SPECIFIC RECOMBINASE RESOLVASE FAMILY"/>
    <property type="match status" value="1"/>
</dbReference>
<evidence type="ECO:0000313" key="3">
    <source>
        <dbReference type="EMBL" id="SFP98332.1"/>
    </source>
</evidence>
<dbReference type="OrthoDB" id="9797501at2"/>
<evidence type="ECO:0000259" key="2">
    <source>
        <dbReference type="PROSITE" id="PS51736"/>
    </source>
</evidence>
<dbReference type="Proteomes" id="UP000199227">
    <property type="component" value="Unassembled WGS sequence"/>
</dbReference>
<evidence type="ECO:0000313" key="4">
    <source>
        <dbReference type="Proteomes" id="UP000199227"/>
    </source>
</evidence>
<sequence length="211" mass="24412">MTVAYTRISTDKQDQINQEHLIFQYCQKNKIQIDEFIKVEMSTRKSEEKRRIDELKEKLKNGDTLIVSELSRLGRKMIEVLNLVKWFGDQGVEVIFVNQPELSLVNGAMRDFMIAAYGYFAETEREFISMRTKAGLEAARAKGKKLGRPKGAKGKENLLDPYREQIIKLLDMGLSIKAIQNFLNGSEEEGKHIKYTTLKYYIDNHIKESIV</sequence>
<dbReference type="STRING" id="223786.SAMN05216234_1707"/>
<dbReference type="InterPro" id="IPR050639">
    <property type="entry name" value="SSR_resolvase"/>
</dbReference>
<dbReference type="GO" id="GO:0003677">
    <property type="term" value="F:DNA binding"/>
    <property type="evidence" value="ECO:0007669"/>
    <property type="project" value="InterPro"/>
</dbReference>
<dbReference type="EMBL" id="FOXB01000070">
    <property type="protein sequence ID" value="SFP98332.1"/>
    <property type="molecule type" value="Genomic_DNA"/>
</dbReference>
<name>A0A1I5UT09_9BACT</name>
<reference evidence="3 4" key="1">
    <citation type="submission" date="2016-10" db="EMBL/GenBank/DDBJ databases">
        <authorList>
            <person name="de Groot N.N."/>
        </authorList>
    </citation>
    <scope>NUCLEOTIDE SEQUENCE [LARGE SCALE GENOMIC DNA]</scope>
    <source>
        <strain evidence="3 4">EP1-55-1</strain>
    </source>
</reference>
<dbReference type="InterPro" id="IPR006119">
    <property type="entry name" value="Resolv_N"/>
</dbReference>
<gene>
    <name evidence="3" type="ORF">SAMN05216234_1707</name>
</gene>
<proteinExistence type="predicted"/>
<dbReference type="Pfam" id="PF00239">
    <property type="entry name" value="Resolvase"/>
    <property type="match status" value="1"/>
</dbReference>
<accession>A0A1I5UT09</accession>
<organism evidence="3 4">
    <name type="scientific">Hydrogenimonas thermophila</name>
    <dbReference type="NCBI Taxonomy" id="223786"/>
    <lineage>
        <taxon>Bacteria</taxon>
        <taxon>Pseudomonadati</taxon>
        <taxon>Campylobacterota</taxon>
        <taxon>Epsilonproteobacteria</taxon>
        <taxon>Campylobacterales</taxon>
        <taxon>Hydrogenimonadaceae</taxon>
        <taxon>Hydrogenimonas</taxon>
    </lineage>
</organism>
<dbReference type="AlphaFoldDB" id="A0A1I5UT09"/>